<reference evidence="2 3" key="1">
    <citation type="submission" date="2020-08" db="EMBL/GenBank/DDBJ databases">
        <title>A Genomic Blueprint of the Chicken Gut Microbiome.</title>
        <authorList>
            <person name="Gilroy R."/>
            <person name="Ravi A."/>
            <person name="Getino M."/>
            <person name="Pursley I."/>
            <person name="Horton D.L."/>
            <person name="Alikhan N.-F."/>
            <person name="Baker D."/>
            <person name="Gharbi K."/>
            <person name="Hall N."/>
            <person name="Watson M."/>
            <person name="Adriaenssens E.M."/>
            <person name="Foster-Nyarko E."/>
            <person name="Jarju S."/>
            <person name="Secka A."/>
            <person name="Antonio M."/>
            <person name="Oren A."/>
            <person name="Chaudhuri R."/>
            <person name="La Ragione R.M."/>
            <person name="Hildebrand F."/>
            <person name="Pallen M.J."/>
        </authorList>
    </citation>
    <scope>NUCLEOTIDE SEQUENCE [LARGE SCALE GENOMIC DNA]</scope>
    <source>
        <strain evidence="2 3">Sa1BUA8</strain>
    </source>
</reference>
<dbReference type="Proteomes" id="UP000822993">
    <property type="component" value="Unassembled WGS sequence"/>
</dbReference>
<keyword evidence="3" id="KW-1185">Reference proteome</keyword>
<accession>A0A9D5UAX3</accession>
<dbReference type="Gene3D" id="3.40.50.2020">
    <property type="match status" value="1"/>
</dbReference>
<dbReference type="AlphaFoldDB" id="A0A9D5UAX3"/>
<organism evidence="2 3">
    <name type="scientific">Oerskovia douganii</name>
    <dbReference type="NCBI Taxonomy" id="2762210"/>
    <lineage>
        <taxon>Bacteria</taxon>
        <taxon>Bacillati</taxon>
        <taxon>Actinomycetota</taxon>
        <taxon>Actinomycetes</taxon>
        <taxon>Micrococcales</taxon>
        <taxon>Cellulomonadaceae</taxon>
        <taxon>Oerskovia</taxon>
    </lineage>
</organism>
<protein>
    <submittedName>
        <fullName evidence="2">ComF family protein</fullName>
    </submittedName>
</protein>
<evidence type="ECO:0000313" key="3">
    <source>
        <dbReference type="Proteomes" id="UP000822993"/>
    </source>
</evidence>
<name>A0A9D5UAX3_9CELL</name>
<dbReference type="CDD" id="cd06223">
    <property type="entry name" value="PRTases_typeI"/>
    <property type="match status" value="1"/>
</dbReference>
<comment type="caution">
    <text evidence="2">The sequence shown here is derived from an EMBL/GenBank/DDBJ whole genome shotgun (WGS) entry which is preliminary data.</text>
</comment>
<dbReference type="SUPFAM" id="SSF53271">
    <property type="entry name" value="PRTase-like"/>
    <property type="match status" value="1"/>
</dbReference>
<gene>
    <name evidence="2" type="ORF">H9623_10405</name>
</gene>
<dbReference type="InterPro" id="IPR051910">
    <property type="entry name" value="ComF/GntX_DNA_util-trans"/>
</dbReference>
<dbReference type="EMBL" id="JACSPN010000012">
    <property type="protein sequence ID" value="MBE7700711.1"/>
    <property type="molecule type" value="Genomic_DNA"/>
</dbReference>
<dbReference type="PANTHER" id="PTHR47505">
    <property type="entry name" value="DNA UTILIZATION PROTEIN YHGH"/>
    <property type="match status" value="1"/>
</dbReference>
<evidence type="ECO:0000256" key="1">
    <source>
        <dbReference type="ARBA" id="ARBA00008007"/>
    </source>
</evidence>
<dbReference type="PANTHER" id="PTHR47505:SF1">
    <property type="entry name" value="DNA UTILIZATION PROTEIN YHGH"/>
    <property type="match status" value="1"/>
</dbReference>
<dbReference type="InterPro" id="IPR029057">
    <property type="entry name" value="PRTase-like"/>
</dbReference>
<evidence type="ECO:0000313" key="2">
    <source>
        <dbReference type="EMBL" id="MBE7700711.1"/>
    </source>
</evidence>
<sequence>MADVSLCSACARTLTGAPTRSEADAPRLDRMDGSPSLPVWASAPYAGPLRGLVVAWKDKGRLDLATDLEGAAYRAGRDLAPWVRAAVGPVRGATGGRARVLVVPAPSSSAARRARGREPVRGLARAVARGLVDGGVDAVPAPVLAQRGRDQVGLGSRRRGARLGAVRLARSVRSGAPGRGRTRRPGPGVPCLLVDDVLTTGATLASCRRVLEEAGARVLGAFVLAATPPPRRHAAARQVHLS</sequence>
<comment type="similarity">
    <text evidence="1">Belongs to the ComF/GntX family.</text>
</comment>
<proteinExistence type="inferred from homology"/>
<dbReference type="InterPro" id="IPR000836">
    <property type="entry name" value="PRTase_dom"/>
</dbReference>